<protein>
    <submittedName>
        <fullName evidence="3">Dehydrogenase/reductase SDR family member on chromosome X</fullName>
    </submittedName>
</protein>
<dbReference type="GO" id="GO:0016491">
    <property type="term" value="F:oxidoreductase activity"/>
    <property type="evidence" value="ECO:0007669"/>
    <property type="project" value="UniProtKB-KW"/>
</dbReference>
<evidence type="ECO:0000256" key="1">
    <source>
        <dbReference type="ARBA" id="ARBA00023002"/>
    </source>
</evidence>
<keyword evidence="1" id="KW-0560">Oxidoreductase</keyword>
<dbReference type="InterPro" id="IPR036291">
    <property type="entry name" value="NAD(P)-bd_dom_sf"/>
</dbReference>
<evidence type="ECO:0000313" key="2">
    <source>
        <dbReference type="Proteomes" id="UP000694867"/>
    </source>
</evidence>
<reference evidence="3" key="1">
    <citation type="submission" date="2025-08" db="UniProtKB">
        <authorList>
            <consortium name="RefSeq"/>
        </authorList>
    </citation>
    <scope>IDENTIFICATION</scope>
</reference>
<keyword evidence="2" id="KW-1185">Reference proteome</keyword>
<dbReference type="PANTHER" id="PTHR43157:SF31">
    <property type="entry name" value="PHOSPHATIDYLINOSITOL-GLYCAN BIOSYNTHESIS CLASS F PROTEIN"/>
    <property type="match status" value="1"/>
</dbReference>
<dbReference type="KEGG" id="goe:100905450"/>
<dbReference type="PRINTS" id="PR00081">
    <property type="entry name" value="GDHRDH"/>
</dbReference>
<dbReference type="InterPro" id="IPR002347">
    <property type="entry name" value="SDR_fam"/>
</dbReference>
<proteinExistence type="predicted"/>
<dbReference type="GeneID" id="100905450"/>
<sequence length="324" mass="36785">MLSRMLFQVSGYVLLHVFGLWALLQQILKSCSTPPKKFNFVSQEGRIFVVTGGLRGIGRMIVERLIDLGAFVIMTSRSPPETALKSIGTANSWRFRYVQLKLESMSEVSEFCEMIRKEYARLDGVVCNAGTLSGSDGRLTSENLEPQQAVNYFSNVLMVENLRPLLRRHDSRVILVSSIVQWLGYCNLEDIMLERLYSPHWGYAQSKLCQVAYARHRGRRFLQEGFTINAVHPGLVASSLYNAIINFLGSFFFVSLESGAEAVLHALLSASLDGVSGQYIERFDILPPVRRVRDEKFLTDLHDLTTRYLNPWLECDHEHQALSE</sequence>
<dbReference type="Proteomes" id="UP000694867">
    <property type="component" value="Unplaced"/>
</dbReference>
<organism evidence="2 3">
    <name type="scientific">Galendromus occidentalis</name>
    <name type="common">western predatory mite</name>
    <dbReference type="NCBI Taxonomy" id="34638"/>
    <lineage>
        <taxon>Eukaryota</taxon>
        <taxon>Metazoa</taxon>
        <taxon>Ecdysozoa</taxon>
        <taxon>Arthropoda</taxon>
        <taxon>Chelicerata</taxon>
        <taxon>Arachnida</taxon>
        <taxon>Acari</taxon>
        <taxon>Parasitiformes</taxon>
        <taxon>Mesostigmata</taxon>
        <taxon>Gamasina</taxon>
        <taxon>Phytoseioidea</taxon>
        <taxon>Phytoseiidae</taxon>
        <taxon>Typhlodrominae</taxon>
        <taxon>Galendromus</taxon>
    </lineage>
</organism>
<dbReference type="SUPFAM" id="SSF51735">
    <property type="entry name" value="NAD(P)-binding Rossmann-fold domains"/>
    <property type="match status" value="1"/>
</dbReference>
<dbReference type="AlphaFoldDB" id="A0AAJ7SII3"/>
<dbReference type="RefSeq" id="XP_028968695.1">
    <property type="nucleotide sequence ID" value="XM_029112862.1"/>
</dbReference>
<evidence type="ECO:0000313" key="3">
    <source>
        <dbReference type="RefSeq" id="XP_028968695.1"/>
    </source>
</evidence>
<accession>A0AAJ7SII3</accession>
<dbReference type="Pfam" id="PF00106">
    <property type="entry name" value="adh_short"/>
    <property type="match status" value="1"/>
</dbReference>
<dbReference type="PANTHER" id="PTHR43157">
    <property type="entry name" value="PHOSPHATIDYLINOSITOL-GLYCAN BIOSYNTHESIS CLASS F PROTEIN-RELATED"/>
    <property type="match status" value="1"/>
</dbReference>
<gene>
    <name evidence="3" type="primary">LOC100905450</name>
</gene>
<name>A0AAJ7SII3_9ACAR</name>
<dbReference type="Gene3D" id="3.40.50.720">
    <property type="entry name" value="NAD(P)-binding Rossmann-like Domain"/>
    <property type="match status" value="1"/>
</dbReference>